<dbReference type="PRINTS" id="PR00455">
    <property type="entry name" value="HTHTETR"/>
</dbReference>
<dbReference type="PANTHER" id="PTHR30055">
    <property type="entry name" value="HTH-TYPE TRANSCRIPTIONAL REGULATOR RUTR"/>
    <property type="match status" value="1"/>
</dbReference>
<evidence type="ECO:0000256" key="4">
    <source>
        <dbReference type="PROSITE-ProRule" id="PRU00335"/>
    </source>
</evidence>
<keyword evidence="1" id="KW-0805">Transcription regulation</keyword>
<dbReference type="InterPro" id="IPR049445">
    <property type="entry name" value="TetR_SbtR-like_C"/>
</dbReference>
<evidence type="ECO:0000256" key="2">
    <source>
        <dbReference type="ARBA" id="ARBA00023125"/>
    </source>
</evidence>
<dbReference type="SUPFAM" id="SSF46689">
    <property type="entry name" value="Homeodomain-like"/>
    <property type="match status" value="1"/>
</dbReference>
<evidence type="ECO:0000313" key="7">
    <source>
        <dbReference type="Proteomes" id="UP001501710"/>
    </source>
</evidence>
<dbReference type="InterPro" id="IPR001647">
    <property type="entry name" value="HTH_TetR"/>
</dbReference>
<dbReference type="Gene3D" id="1.10.357.10">
    <property type="entry name" value="Tetracycline Repressor, domain 2"/>
    <property type="match status" value="1"/>
</dbReference>
<organism evidence="6 7">
    <name type="scientific">Actinomadura meridiana</name>
    <dbReference type="NCBI Taxonomy" id="559626"/>
    <lineage>
        <taxon>Bacteria</taxon>
        <taxon>Bacillati</taxon>
        <taxon>Actinomycetota</taxon>
        <taxon>Actinomycetes</taxon>
        <taxon>Streptosporangiales</taxon>
        <taxon>Thermomonosporaceae</taxon>
        <taxon>Actinomadura</taxon>
    </lineage>
</organism>
<dbReference type="EMBL" id="BAABAS010000004">
    <property type="protein sequence ID" value="GAA4226263.1"/>
    <property type="molecule type" value="Genomic_DNA"/>
</dbReference>
<dbReference type="InterPro" id="IPR009057">
    <property type="entry name" value="Homeodomain-like_sf"/>
</dbReference>
<keyword evidence="3" id="KW-0804">Transcription</keyword>
<dbReference type="InterPro" id="IPR036271">
    <property type="entry name" value="Tet_transcr_reg_TetR-rel_C_sf"/>
</dbReference>
<gene>
    <name evidence="6" type="ORF">GCM10022254_10730</name>
</gene>
<dbReference type="SUPFAM" id="SSF48498">
    <property type="entry name" value="Tetracyclin repressor-like, C-terminal domain"/>
    <property type="match status" value="1"/>
</dbReference>
<name>A0ABP8BU31_9ACTN</name>
<feature type="DNA-binding region" description="H-T-H motif" evidence="4">
    <location>
        <begin position="41"/>
        <end position="60"/>
    </location>
</feature>
<evidence type="ECO:0000259" key="5">
    <source>
        <dbReference type="PROSITE" id="PS50977"/>
    </source>
</evidence>
<dbReference type="PANTHER" id="PTHR30055:SF234">
    <property type="entry name" value="HTH-TYPE TRANSCRIPTIONAL REGULATOR BETI"/>
    <property type="match status" value="1"/>
</dbReference>
<protein>
    <submittedName>
        <fullName evidence="6">TetR/AcrR family transcriptional regulator</fullName>
    </submittedName>
</protein>
<sequence>MTSDDTQTAQVRAVRADVRRNRARLLAAARELFERDGAGGSLEGVARLAGVGIGTLYRHFPTRQDLLEALLDDVYADLTVRARELLESPAPGEAFTEWLRRFIAGTTAFPGMAASALVSLREGRPDPGTACRTARDAGEALFVRAQKAGDVPGDASFADALRLAGAIAVVTEHEPEAADRLLALATVGLLAISASFPDESE</sequence>
<keyword evidence="7" id="KW-1185">Reference proteome</keyword>
<accession>A0ABP8BU31</accession>
<evidence type="ECO:0000256" key="3">
    <source>
        <dbReference type="ARBA" id="ARBA00023163"/>
    </source>
</evidence>
<keyword evidence="2 4" id="KW-0238">DNA-binding</keyword>
<dbReference type="Pfam" id="PF00440">
    <property type="entry name" value="TetR_N"/>
    <property type="match status" value="1"/>
</dbReference>
<proteinExistence type="predicted"/>
<dbReference type="InterPro" id="IPR050109">
    <property type="entry name" value="HTH-type_TetR-like_transc_reg"/>
</dbReference>
<evidence type="ECO:0000313" key="6">
    <source>
        <dbReference type="EMBL" id="GAA4226263.1"/>
    </source>
</evidence>
<feature type="domain" description="HTH tetR-type" evidence="5">
    <location>
        <begin position="19"/>
        <end position="78"/>
    </location>
</feature>
<dbReference type="RefSeq" id="WP_344890669.1">
    <property type="nucleotide sequence ID" value="NZ_BAABAS010000004.1"/>
</dbReference>
<reference evidence="7" key="1">
    <citation type="journal article" date="2019" name="Int. J. Syst. Evol. Microbiol.">
        <title>The Global Catalogue of Microorganisms (GCM) 10K type strain sequencing project: providing services to taxonomists for standard genome sequencing and annotation.</title>
        <authorList>
            <consortium name="The Broad Institute Genomics Platform"/>
            <consortium name="The Broad Institute Genome Sequencing Center for Infectious Disease"/>
            <person name="Wu L."/>
            <person name="Ma J."/>
        </authorList>
    </citation>
    <scope>NUCLEOTIDE SEQUENCE [LARGE SCALE GENOMIC DNA]</scope>
    <source>
        <strain evidence="7">JCM 17440</strain>
    </source>
</reference>
<dbReference type="Pfam" id="PF21597">
    <property type="entry name" value="TetR_C_43"/>
    <property type="match status" value="1"/>
</dbReference>
<comment type="caution">
    <text evidence="6">The sequence shown here is derived from an EMBL/GenBank/DDBJ whole genome shotgun (WGS) entry which is preliminary data.</text>
</comment>
<dbReference type="PROSITE" id="PS50977">
    <property type="entry name" value="HTH_TETR_2"/>
    <property type="match status" value="1"/>
</dbReference>
<evidence type="ECO:0000256" key="1">
    <source>
        <dbReference type="ARBA" id="ARBA00023015"/>
    </source>
</evidence>
<dbReference type="Proteomes" id="UP001501710">
    <property type="component" value="Unassembled WGS sequence"/>
</dbReference>